<dbReference type="InterPro" id="IPR006145">
    <property type="entry name" value="PsdUridine_synth_RsuA/RluA"/>
</dbReference>
<dbReference type="PANTHER" id="PTHR47683">
    <property type="entry name" value="PSEUDOURIDINE SYNTHASE FAMILY PROTEIN-RELATED"/>
    <property type="match status" value="1"/>
</dbReference>
<dbReference type="RefSeq" id="WP_015029259.1">
    <property type="nucleotide sequence ID" value="NC_018748.1"/>
</dbReference>
<reference evidence="6 7" key="1">
    <citation type="submission" date="2011-07" db="EMBL/GenBank/DDBJ databases">
        <title>The complete genome of chromosome of Emticicia oligotrophica DSM 17448.</title>
        <authorList>
            <consortium name="US DOE Joint Genome Institute (JGI-PGF)"/>
            <person name="Lucas S."/>
            <person name="Han J."/>
            <person name="Lapidus A."/>
            <person name="Bruce D."/>
            <person name="Goodwin L."/>
            <person name="Pitluck S."/>
            <person name="Peters L."/>
            <person name="Kyrpides N."/>
            <person name="Mavromatis K."/>
            <person name="Ivanova N."/>
            <person name="Ovchinnikova G."/>
            <person name="Teshima H."/>
            <person name="Detter J.C."/>
            <person name="Tapia R."/>
            <person name="Han C."/>
            <person name="Land M."/>
            <person name="Hauser L."/>
            <person name="Markowitz V."/>
            <person name="Cheng J.-F."/>
            <person name="Hugenholtz P."/>
            <person name="Woyke T."/>
            <person name="Wu D."/>
            <person name="Tindall B."/>
            <person name="Pomrenke H."/>
            <person name="Brambilla E."/>
            <person name="Klenk H.-P."/>
            <person name="Eisen J.A."/>
        </authorList>
    </citation>
    <scope>NUCLEOTIDE SEQUENCE [LARGE SCALE GENOMIC DNA]</scope>
    <source>
        <strain evidence="6 7">DSM 17448</strain>
    </source>
</reference>
<proteinExistence type="inferred from homology"/>
<evidence type="ECO:0000313" key="7">
    <source>
        <dbReference type="Proteomes" id="UP000002875"/>
    </source>
</evidence>
<dbReference type="InterPro" id="IPR020094">
    <property type="entry name" value="TruA/RsuA/RluB/E/F_N"/>
</dbReference>
<dbReference type="InterPro" id="IPR042092">
    <property type="entry name" value="PsdUridine_s_RsuA/RluB/E/F_cat"/>
</dbReference>
<dbReference type="InterPro" id="IPR036986">
    <property type="entry name" value="S4_RNA-bd_sf"/>
</dbReference>
<evidence type="ECO:0000313" key="6">
    <source>
        <dbReference type="EMBL" id="AFK03562.1"/>
    </source>
</evidence>
<dbReference type="Gene3D" id="3.30.70.580">
    <property type="entry name" value="Pseudouridine synthase I, catalytic domain, N-terminal subdomain"/>
    <property type="match status" value="1"/>
</dbReference>
<dbReference type="Proteomes" id="UP000002875">
    <property type="component" value="Chromosome"/>
</dbReference>
<dbReference type="EMBL" id="CP002961">
    <property type="protein sequence ID" value="AFK03562.1"/>
    <property type="molecule type" value="Genomic_DNA"/>
</dbReference>
<dbReference type="Pfam" id="PF00849">
    <property type="entry name" value="PseudoU_synth_2"/>
    <property type="match status" value="1"/>
</dbReference>
<dbReference type="SUPFAM" id="SSF55174">
    <property type="entry name" value="Alpha-L RNA-binding motif"/>
    <property type="match status" value="1"/>
</dbReference>
<evidence type="ECO:0000256" key="3">
    <source>
        <dbReference type="PROSITE-ProRule" id="PRU00182"/>
    </source>
</evidence>
<organism evidence="6 7">
    <name type="scientific">Emticicia oligotrophica (strain DSM 17448 / CIP 109782 / MTCC 6937 / GPTSA100-15)</name>
    <dbReference type="NCBI Taxonomy" id="929562"/>
    <lineage>
        <taxon>Bacteria</taxon>
        <taxon>Pseudomonadati</taxon>
        <taxon>Bacteroidota</taxon>
        <taxon>Cytophagia</taxon>
        <taxon>Cytophagales</taxon>
        <taxon>Leadbetterellaceae</taxon>
        <taxon>Emticicia</taxon>
    </lineage>
</organism>
<keyword evidence="2 4" id="KW-0413">Isomerase</keyword>
<dbReference type="Gene3D" id="3.30.70.1560">
    <property type="entry name" value="Alpha-L RNA-binding motif"/>
    <property type="match status" value="1"/>
</dbReference>
<dbReference type="PANTHER" id="PTHR47683:SF2">
    <property type="entry name" value="RNA-BINDING S4 DOMAIN-CONTAINING PROTEIN"/>
    <property type="match status" value="1"/>
</dbReference>
<dbReference type="NCBIfam" id="TIGR00093">
    <property type="entry name" value="pseudouridine synthase"/>
    <property type="match status" value="1"/>
</dbReference>
<keyword evidence="3" id="KW-0694">RNA-binding</keyword>
<dbReference type="InterPro" id="IPR050343">
    <property type="entry name" value="RsuA_PseudoU_synthase"/>
</dbReference>
<comment type="similarity">
    <text evidence="1 4">Belongs to the pseudouridine synthase RsuA family.</text>
</comment>
<gene>
    <name evidence="6" type="ordered locus">Emtol_2426</name>
</gene>
<dbReference type="PROSITE" id="PS01149">
    <property type="entry name" value="PSI_RSU"/>
    <property type="match status" value="1"/>
</dbReference>
<keyword evidence="7" id="KW-1185">Reference proteome</keyword>
<dbReference type="PROSITE" id="PS50889">
    <property type="entry name" value="S4"/>
    <property type="match status" value="1"/>
</dbReference>
<dbReference type="EC" id="5.4.99.-" evidence="4"/>
<evidence type="ECO:0000256" key="2">
    <source>
        <dbReference type="ARBA" id="ARBA00023235"/>
    </source>
</evidence>
<evidence type="ECO:0000256" key="4">
    <source>
        <dbReference type="RuleBase" id="RU003887"/>
    </source>
</evidence>
<dbReference type="SMART" id="SM00363">
    <property type="entry name" value="S4"/>
    <property type="match status" value="1"/>
</dbReference>
<sequence>MTFRNRLQYLLVVRLQISNKEALALILSGKVLVNGLVVKSNCELSQTDEVVFEGKILQESKKMIYVAYYKPRGIETTLNTQIEDNLKEVLPFEEELFPVGRLDKASEGLLLLTNDGTVYDKILRNENKTEKDYIVEVDKPINDEFVELMSSGIVIMGKKTLPCEVVQLDDCVFKITLVQGLNRQIRRMCYKLNYEVLSLKRVRIGNIDLGDLKAGEYRFLDFQGFKTSKV</sequence>
<evidence type="ECO:0000259" key="5">
    <source>
        <dbReference type="SMART" id="SM00363"/>
    </source>
</evidence>
<dbReference type="SUPFAM" id="SSF55120">
    <property type="entry name" value="Pseudouridine synthase"/>
    <property type="match status" value="1"/>
</dbReference>
<protein>
    <recommendedName>
        <fullName evidence="4">Pseudouridine synthase</fullName>
        <ecNumber evidence="4">5.4.99.-</ecNumber>
    </recommendedName>
</protein>
<dbReference type="CDD" id="cd00165">
    <property type="entry name" value="S4"/>
    <property type="match status" value="1"/>
</dbReference>
<dbReference type="InterPro" id="IPR020103">
    <property type="entry name" value="PsdUridine_synth_cat_dom_sf"/>
</dbReference>
<dbReference type="InterPro" id="IPR018496">
    <property type="entry name" value="PsdUridine_synth_RsuA/RluB_CS"/>
</dbReference>
<dbReference type="InterPro" id="IPR002942">
    <property type="entry name" value="S4_RNA-bd"/>
</dbReference>
<feature type="domain" description="RNA-binding S4" evidence="5">
    <location>
        <begin position="5"/>
        <end position="62"/>
    </location>
</feature>
<accession>A0ABN4AN24</accession>
<dbReference type="Gene3D" id="3.10.290.10">
    <property type="entry name" value="RNA-binding S4 domain"/>
    <property type="match status" value="1"/>
</dbReference>
<dbReference type="InterPro" id="IPR000748">
    <property type="entry name" value="PsdUridine_synth_RsuA/RluB/E/F"/>
</dbReference>
<evidence type="ECO:0000256" key="1">
    <source>
        <dbReference type="ARBA" id="ARBA00008348"/>
    </source>
</evidence>
<name>A0ABN4AN24_EMTOG</name>